<keyword evidence="5" id="KW-0234">DNA repair</keyword>
<sequence>MSAVKGKDTSPEVRVRKVLHANGYRFRLHRKDLPGKPDIVLPKHNTCIFVHGCFWHQHPGCKRATLPTTRREFWTKKFQANKKRDSQTKEQLEKLGWHVCVIWECKTKSSETLISELKACFSHVSD</sequence>
<dbReference type="GO" id="GO:0016787">
    <property type="term" value="F:hydrolase activity"/>
    <property type="evidence" value="ECO:0007669"/>
    <property type="project" value="UniProtKB-KW"/>
</dbReference>
<dbReference type="SUPFAM" id="SSF52980">
    <property type="entry name" value="Restriction endonuclease-like"/>
    <property type="match status" value="1"/>
</dbReference>
<keyword evidence="4" id="KW-0378">Hydrolase</keyword>
<protein>
    <submittedName>
        <fullName evidence="7">Very short patch repair endonuclease</fullName>
    </submittedName>
</protein>
<keyword evidence="3" id="KW-0227">DNA damage</keyword>
<dbReference type="Gene3D" id="3.40.960.10">
    <property type="entry name" value="VSR Endonuclease"/>
    <property type="match status" value="1"/>
</dbReference>
<dbReference type="PIRSF" id="PIRSF018267">
    <property type="entry name" value="VSR_endonuc"/>
    <property type="match status" value="1"/>
</dbReference>
<dbReference type="InterPro" id="IPR004603">
    <property type="entry name" value="DNA_mismatch_endonuc_vsr"/>
</dbReference>
<dbReference type="AlphaFoldDB" id="A0A9E4NLL1"/>
<name>A0A9E4NLL1_9GAMM</name>
<dbReference type="GO" id="GO:0006298">
    <property type="term" value="P:mismatch repair"/>
    <property type="evidence" value="ECO:0007669"/>
    <property type="project" value="InterPro"/>
</dbReference>
<proteinExistence type="inferred from homology"/>
<dbReference type="NCBIfam" id="TIGR00632">
    <property type="entry name" value="vsr"/>
    <property type="match status" value="1"/>
</dbReference>
<keyword evidence="2 7" id="KW-0255">Endonuclease</keyword>
<comment type="similarity">
    <text evidence="6">Belongs to the Vsr family.</text>
</comment>
<evidence type="ECO:0000256" key="5">
    <source>
        <dbReference type="ARBA" id="ARBA00023204"/>
    </source>
</evidence>
<dbReference type="CDD" id="cd00221">
    <property type="entry name" value="Vsr"/>
    <property type="match status" value="1"/>
</dbReference>
<evidence type="ECO:0000313" key="8">
    <source>
        <dbReference type="Proteomes" id="UP000886674"/>
    </source>
</evidence>
<dbReference type="Pfam" id="PF03852">
    <property type="entry name" value="Vsr"/>
    <property type="match status" value="1"/>
</dbReference>
<evidence type="ECO:0000313" key="7">
    <source>
        <dbReference type="EMBL" id="MCG7979521.1"/>
    </source>
</evidence>
<keyword evidence="1" id="KW-0540">Nuclease</keyword>
<gene>
    <name evidence="7" type="ORF">JAY77_15420</name>
</gene>
<dbReference type="EMBL" id="JAEPCR010000072">
    <property type="protein sequence ID" value="MCG7979521.1"/>
    <property type="molecule type" value="Genomic_DNA"/>
</dbReference>
<reference evidence="7" key="1">
    <citation type="journal article" date="2021" name="Proc. Natl. Acad. Sci. U.S.A.">
        <title>Global biogeography of chemosynthetic symbionts reveals both localized and globally distributed symbiont groups. .</title>
        <authorList>
            <person name="Osvatic J.T."/>
            <person name="Wilkins L.G.E."/>
            <person name="Leibrecht L."/>
            <person name="Leray M."/>
            <person name="Zauner S."/>
            <person name="Polzin J."/>
            <person name="Camacho Y."/>
            <person name="Gros O."/>
            <person name="van Gils J.A."/>
            <person name="Eisen J.A."/>
            <person name="Petersen J.M."/>
            <person name="Yuen B."/>
        </authorList>
    </citation>
    <scope>NUCLEOTIDE SEQUENCE</scope>
    <source>
        <strain evidence="7">MAGclacostrist055</strain>
    </source>
</reference>
<dbReference type="GO" id="GO:0004519">
    <property type="term" value="F:endonuclease activity"/>
    <property type="evidence" value="ECO:0007669"/>
    <property type="project" value="UniProtKB-KW"/>
</dbReference>
<evidence type="ECO:0000256" key="4">
    <source>
        <dbReference type="ARBA" id="ARBA00022801"/>
    </source>
</evidence>
<accession>A0A9E4NLL1</accession>
<comment type="caution">
    <text evidence="7">The sequence shown here is derived from an EMBL/GenBank/DDBJ whole genome shotgun (WGS) entry which is preliminary data.</text>
</comment>
<evidence type="ECO:0000256" key="2">
    <source>
        <dbReference type="ARBA" id="ARBA00022759"/>
    </source>
</evidence>
<evidence type="ECO:0000256" key="1">
    <source>
        <dbReference type="ARBA" id="ARBA00022722"/>
    </source>
</evidence>
<dbReference type="InterPro" id="IPR011335">
    <property type="entry name" value="Restrct_endonuc-II-like"/>
</dbReference>
<evidence type="ECO:0000256" key="6">
    <source>
        <dbReference type="ARBA" id="ARBA00029466"/>
    </source>
</evidence>
<evidence type="ECO:0000256" key="3">
    <source>
        <dbReference type="ARBA" id="ARBA00022763"/>
    </source>
</evidence>
<dbReference type="Proteomes" id="UP000886674">
    <property type="component" value="Unassembled WGS sequence"/>
</dbReference>
<organism evidence="7 8">
    <name type="scientific">Candidatus Thiodiazotropha taylori</name>
    <dbReference type="NCBI Taxonomy" id="2792791"/>
    <lineage>
        <taxon>Bacteria</taxon>
        <taxon>Pseudomonadati</taxon>
        <taxon>Pseudomonadota</taxon>
        <taxon>Gammaproteobacteria</taxon>
        <taxon>Chromatiales</taxon>
        <taxon>Sedimenticolaceae</taxon>
        <taxon>Candidatus Thiodiazotropha</taxon>
    </lineage>
</organism>